<keyword evidence="2" id="KW-1185">Reference proteome</keyword>
<name>A0A803Q2A4_CANSA</name>
<proteinExistence type="predicted"/>
<reference evidence="1" key="2">
    <citation type="submission" date="2021-03" db="UniProtKB">
        <authorList>
            <consortium name="EnsemblPlants"/>
        </authorList>
    </citation>
    <scope>IDENTIFICATION</scope>
</reference>
<dbReference type="EnsemblPlants" id="evm.model.07.1345">
    <property type="protein sequence ID" value="cds.evm.model.07.1345"/>
    <property type="gene ID" value="evm.TU.07.1345"/>
</dbReference>
<evidence type="ECO:0008006" key="3">
    <source>
        <dbReference type="Google" id="ProtNLM"/>
    </source>
</evidence>
<dbReference type="AlphaFoldDB" id="A0A803Q2A4"/>
<sequence>MFGGNEASVTLTLCASSLKVLSTFCLFGKVVAPMLVDEATVIDFVAKTWHKPVRASSLLPVPKRSRGSALPAMAGDGVGGSLRTGSKAVRSSRHVKKVIGCSPITVRVEDKGTVKGPIFSTGLWLYVSDRSLDNVKCTKNSNCSEVVQGSLPLSITIRPIVSLFGPRFNVNDENGHVQGSPLVSSNVGDFILRASIGVGPSQFSKGFVGLGRAVDNRLANSNGTTWPNVLIVEHEVFNNLGQGPAGVGLIVSPIGPRSPSNGVVGPEDLNRVDKSLVCGDLNVGGSLAKAQSCKGQIGLNVSKGPTVDSASKLFQMHPGVIRHFLWNSKEQDHESKGDKMTWDNHCSVRNHVKSALDKGLVNGALLNLFPRAVLCSSSQTSNSDHIPLCLLTGGLNARLTRCFKFEEGWTRDERSKLVVDHAWNSINHSWAPARAYKKLRATRVALLHWNRTQYGKLDTVIKELEQKLNFLLSLPAGSRDWDTKCEICHSLNESLKRKALYWKQRARISWLKEGDKCSKFFFLSTAIRGRRNAIENILNKDDVWISNRELIGHEFVDFFKGIFTRFDDGQALNCR</sequence>
<reference evidence="1" key="1">
    <citation type="submission" date="2018-11" db="EMBL/GenBank/DDBJ databases">
        <authorList>
            <person name="Grassa J C."/>
        </authorList>
    </citation>
    <scope>NUCLEOTIDE SEQUENCE [LARGE SCALE GENOMIC DNA]</scope>
</reference>
<evidence type="ECO:0000313" key="1">
    <source>
        <dbReference type="EnsemblPlants" id="cds.evm.model.07.1345"/>
    </source>
</evidence>
<organism evidence="1 2">
    <name type="scientific">Cannabis sativa</name>
    <name type="common">Hemp</name>
    <name type="synonym">Marijuana</name>
    <dbReference type="NCBI Taxonomy" id="3483"/>
    <lineage>
        <taxon>Eukaryota</taxon>
        <taxon>Viridiplantae</taxon>
        <taxon>Streptophyta</taxon>
        <taxon>Embryophyta</taxon>
        <taxon>Tracheophyta</taxon>
        <taxon>Spermatophyta</taxon>
        <taxon>Magnoliopsida</taxon>
        <taxon>eudicotyledons</taxon>
        <taxon>Gunneridae</taxon>
        <taxon>Pentapetalae</taxon>
        <taxon>rosids</taxon>
        <taxon>fabids</taxon>
        <taxon>Rosales</taxon>
        <taxon>Cannabaceae</taxon>
        <taxon>Cannabis</taxon>
    </lineage>
</organism>
<dbReference type="Gramene" id="evm.model.07.1345">
    <property type="protein sequence ID" value="cds.evm.model.07.1345"/>
    <property type="gene ID" value="evm.TU.07.1345"/>
</dbReference>
<protein>
    <recommendedName>
        <fullName evidence="3">Reverse transcriptase</fullName>
    </recommendedName>
</protein>
<dbReference type="Proteomes" id="UP000596661">
    <property type="component" value="Chromosome 7"/>
</dbReference>
<accession>A0A803Q2A4</accession>
<dbReference type="EMBL" id="UZAU01000661">
    <property type="status" value="NOT_ANNOTATED_CDS"/>
    <property type="molecule type" value="Genomic_DNA"/>
</dbReference>
<evidence type="ECO:0000313" key="2">
    <source>
        <dbReference type="Proteomes" id="UP000596661"/>
    </source>
</evidence>